<protein>
    <submittedName>
        <fullName evidence="1">Uncharacterized protein</fullName>
    </submittedName>
</protein>
<dbReference type="AlphaFoldDB" id="A0A059A7E5"/>
<name>A0A059A7E5_EUCGR</name>
<dbReference type="EMBL" id="KK198763">
    <property type="protein sequence ID" value="KCW49753.1"/>
    <property type="molecule type" value="Genomic_DNA"/>
</dbReference>
<gene>
    <name evidence="1" type="ORF">EUGRSUZ_K03246</name>
</gene>
<organism evidence="1">
    <name type="scientific">Eucalyptus grandis</name>
    <name type="common">Flooded gum</name>
    <dbReference type="NCBI Taxonomy" id="71139"/>
    <lineage>
        <taxon>Eukaryota</taxon>
        <taxon>Viridiplantae</taxon>
        <taxon>Streptophyta</taxon>
        <taxon>Embryophyta</taxon>
        <taxon>Tracheophyta</taxon>
        <taxon>Spermatophyta</taxon>
        <taxon>Magnoliopsida</taxon>
        <taxon>eudicotyledons</taxon>
        <taxon>Gunneridae</taxon>
        <taxon>Pentapetalae</taxon>
        <taxon>rosids</taxon>
        <taxon>malvids</taxon>
        <taxon>Myrtales</taxon>
        <taxon>Myrtaceae</taxon>
        <taxon>Myrtoideae</taxon>
        <taxon>Eucalypteae</taxon>
        <taxon>Eucalyptus</taxon>
    </lineage>
</organism>
<dbReference type="InParanoid" id="A0A059A7E5"/>
<sequence length="185" mass="20858">MKRTEEANCHGNPLLGIVIGVPRAIVHVSFESNSWLIVNPLVNESKNSTNSFINSFFFQIGASQFLMYKVYKLTLVERYIPSARMHPPKHTWLSISLHFSSLRHTIVGGERAGESEEPSRESRVIVRLLGVLLRYRLERGRVGRLARADDGLGGHLHPGLEIPHLHSHFFLGLIRLVAIYKSSGK</sequence>
<accession>A0A059A7E5</accession>
<reference evidence="1" key="1">
    <citation type="submission" date="2013-07" db="EMBL/GenBank/DDBJ databases">
        <title>The genome of Eucalyptus grandis.</title>
        <authorList>
            <person name="Schmutz J."/>
            <person name="Hayes R."/>
            <person name="Myburg A."/>
            <person name="Tuskan G."/>
            <person name="Grattapaglia D."/>
            <person name="Rokhsar D.S."/>
        </authorList>
    </citation>
    <scope>NUCLEOTIDE SEQUENCE</scope>
    <source>
        <tissue evidence="1">Leaf extractions</tissue>
    </source>
</reference>
<proteinExistence type="predicted"/>
<dbReference type="Gramene" id="KCW49753">
    <property type="protein sequence ID" value="KCW49753"/>
    <property type="gene ID" value="EUGRSUZ_K03246"/>
</dbReference>
<evidence type="ECO:0000313" key="1">
    <source>
        <dbReference type="EMBL" id="KCW49753.1"/>
    </source>
</evidence>